<dbReference type="EMBL" id="JACCFK010000002">
    <property type="protein sequence ID" value="NYI93210.1"/>
    <property type="molecule type" value="Genomic_DNA"/>
</dbReference>
<feature type="region of interest" description="Disordered" evidence="1">
    <location>
        <begin position="1"/>
        <end position="37"/>
    </location>
</feature>
<proteinExistence type="predicted"/>
<dbReference type="RefSeq" id="WP_179777415.1">
    <property type="nucleotide sequence ID" value="NZ_JACCFK010000002.1"/>
</dbReference>
<feature type="region of interest" description="Disordered" evidence="1">
    <location>
        <begin position="179"/>
        <end position="245"/>
    </location>
</feature>
<feature type="compositionally biased region" description="Low complexity" evidence="1">
    <location>
        <begin position="202"/>
        <end position="214"/>
    </location>
</feature>
<sequence length="245" mass="25908">MRGGPRRDGGPVPGDGSNGPGEHHRLHRRDRHLEPVGCGKSGTDVVFTITKITTNGRCTEQFAEKSRNGHYLFPEVSVTTSPSMDRGLSPGVLNPVTFSVIGQDGVTETGNSLVTNRTFGCLAHGKRLPAALGPGQADRGTIVPDSRNATGRLVLTPYGLDGFDGCEWDLGTAIRAVAPRTGDSRTPSASPPFLRTGPTFRTPSPTLSTPNPTLANRHPATQRPPNHTSPATRSPRARQRPGAGT</sequence>
<name>A0A853BDW4_9PSEU</name>
<reference evidence="2 3" key="1">
    <citation type="submission" date="2020-07" db="EMBL/GenBank/DDBJ databases">
        <title>Sequencing the genomes of 1000 actinobacteria strains.</title>
        <authorList>
            <person name="Klenk H.-P."/>
        </authorList>
    </citation>
    <scope>NUCLEOTIDE SEQUENCE [LARGE SCALE GENOMIC DNA]</scope>
    <source>
        <strain evidence="2 3">DSM 104006</strain>
    </source>
</reference>
<evidence type="ECO:0000313" key="2">
    <source>
        <dbReference type="EMBL" id="NYI93210.1"/>
    </source>
</evidence>
<protein>
    <submittedName>
        <fullName evidence="2">Uncharacterized protein</fullName>
    </submittedName>
</protein>
<feature type="compositionally biased region" description="Polar residues" evidence="1">
    <location>
        <begin position="223"/>
        <end position="232"/>
    </location>
</feature>
<comment type="caution">
    <text evidence="2">The sequence shown here is derived from an EMBL/GenBank/DDBJ whole genome shotgun (WGS) entry which is preliminary data.</text>
</comment>
<accession>A0A853BDW4</accession>
<organism evidence="2 3">
    <name type="scientific">Amycolatopsis endophytica</name>
    <dbReference type="NCBI Taxonomy" id="860233"/>
    <lineage>
        <taxon>Bacteria</taxon>
        <taxon>Bacillati</taxon>
        <taxon>Actinomycetota</taxon>
        <taxon>Actinomycetes</taxon>
        <taxon>Pseudonocardiales</taxon>
        <taxon>Pseudonocardiaceae</taxon>
        <taxon>Amycolatopsis</taxon>
    </lineage>
</organism>
<evidence type="ECO:0000313" key="3">
    <source>
        <dbReference type="Proteomes" id="UP000549616"/>
    </source>
</evidence>
<keyword evidence="3" id="KW-1185">Reference proteome</keyword>
<evidence type="ECO:0000256" key="1">
    <source>
        <dbReference type="SAM" id="MobiDB-lite"/>
    </source>
</evidence>
<gene>
    <name evidence="2" type="ORF">HNR02_006585</name>
</gene>
<dbReference type="Proteomes" id="UP000549616">
    <property type="component" value="Unassembled WGS sequence"/>
</dbReference>
<dbReference type="AlphaFoldDB" id="A0A853BDW4"/>